<evidence type="ECO:0000256" key="3">
    <source>
        <dbReference type="SAM" id="Phobius"/>
    </source>
</evidence>
<dbReference type="AlphaFoldDB" id="A0AAU2GRB7"/>
<evidence type="ECO:0000256" key="4">
    <source>
        <dbReference type="SAM" id="SignalP"/>
    </source>
</evidence>
<feature type="transmembrane region" description="Helical" evidence="3">
    <location>
        <begin position="277"/>
        <end position="298"/>
    </location>
</feature>
<feature type="signal peptide" evidence="4">
    <location>
        <begin position="1"/>
        <end position="29"/>
    </location>
</feature>
<evidence type="ECO:0000313" key="5">
    <source>
        <dbReference type="EMBL" id="WTU38321.1"/>
    </source>
</evidence>
<proteinExistence type="predicted"/>
<keyword evidence="3" id="KW-0812">Transmembrane</keyword>
<keyword evidence="1" id="KW-0175">Coiled coil</keyword>
<feature type="chain" id="PRO_5043603417" description="LPXTG cell wall anchor domain-containing protein" evidence="4">
    <location>
        <begin position="30"/>
        <end position="304"/>
    </location>
</feature>
<reference evidence="5" key="1">
    <citation type="submission" date="2022-10" db="EMBL/GenBank/DDBJ databases">
        <title>The complete genomes of actinobacterial strains from the NBC collection.</title>
        <authorList>
            <person name="Joergensen T.S."/>
            <person name="Alvarez Arevalo M."/>
            <person name="Sterndorff E.B."/>
            <person name="Faurdal D."/>
            <person name="Vuksanovic O."/>
            <person name="Mourched A.-S."/>
            <person name="Charusanti P."/>
            <person name="Shaw S."/>
            <person name="Blin K."/>
            <person name="Weber T."/>
        </authorList>
    </citation>
    <scope>NUCLEOTIDE SEQUENCE</scope>
    <source>
        <strain evidence="5">NBC_00060</strain>
    </source>
</reference>
<keyword evidence="3" id="KW-1133">Transmembrane helix</keyword>
<evidence type="ECO:0000256" key="1">
    <source>
        <dbReference type="SAM" id="Coils"/>
    </source>
</evidence>
<keyword evidence="4" id="KW-0732">Signal</keyword>
<organism evidence="5">
    <name type="scientific">Streptomyces sp. NBC_00060</name>
    <dbReference type="NCBI Taxonomy" id="2975636"/>
    <lineage>
        <taxon>Bacteria</taxon>
        <taxon>Bacillati</taxon>
        <taxon>Actinomycetota</taxon>
        <taxon>Actinomycetes</taxon>
        <taxon>Kitasatosporales</taxon>
        <taxon>Streptomycetaceae</taxon>
        <taxon>Streptomyces</taxon>
    </lineage>
</organism>
<sequence>MAGRMALGVGMTTLTGAALLLSSGASAMAAETQPATGTVAAQSADQKPDSAAADLAWGTTYVKKVAALKKQVRELPDLDPEFDKRIKELDAQIKAQSKEAEGRIGALSKRLSSLEQQVQQLKDASAKKGGAILADAKKKFAPLAGHRLQEDKFGAEWEAAVKAVRAVDDLVNSAGKGKDDNHGKDDKSKDGRRDDEPRSKSDKGGDKAKAGDKAKDGGKEDSSLTGTSGTGRTGRSSSTGGTGFPSADGGPTTSDGSSKLGIAAGNGGATETSDSSALWVSSGAVLALLGGAGTTYAVRRRAKH</sequence>
<feature type="compositionally biased region" description="Basic and acidic residues" evidence="2">
    <location>
        <begin position="176"/>
        <end position="222"/>
    </location>
</feature>
<evidence type="ECO:0008006" key="6">
    <source>
        <dbReference type="Google" id="ProtNLM"/>
    </source>
</evidence>
<name>A0AAU2GRB7_9ACTN</name>
<feature type="coiled-coil region" evidence="1">
    <location>
        <begin position="97"/>
        <end position="124"/>
    </location>
</feature>
<keyword evidence="3" id="KW-0472">Membrane</keyword>
<dbReference type="EMBL" id="CP108253">
    <property type="protein sequence ID" value="WTU38321.1"/>
    <property type="molecule type" value="Genomic_DNA"/>
</dbReference>
<feature type="region of interest" description="Disordered" evidence="2">
    <location>
        <begin position="172"/>
        <end position="277"/>
    </location>
</feature>
<accession>A0AAU2GRB7</accession>
<gene>
    <name evidence="5" type="ORF">OHV25_01480</name>
</gene>
<evidence type="ECO:0000256" key="2">
    <source>
        <dbReference type="SAM" id="MobiDB-lite"/>
    </source>
</evidence>
<protein>
    <recommendedName>
        <fullName evidence="6">LPXTG cell wall anchor domain-containing protein</fullName>
    </recommendedName>
</protein>